<name>A0A8T1V521_9STRA</name>
<comment type="subcellular location">
    <subcellularLocation>
        <location evidence="1">Membrane</location>
        <topology evidence="1">Multi-pass membrane protein</topology>
    </subcellularLocation>
</comment>
<gene>
    <name evidence="8" type="ORF">PHYBOEH_001595</name>
</gene>
<accession>A0A8T1V521</accession>
<feature type="domain" description="ABC-2 type transporter transmembrane" evidence="7">
    <location>
        <begin position="2"/>
        <end position="80"/>
    </location>
</feature>
<keyword evidence="3 6" id="KW-0812">Transmembrane</keyword>
<evidence type="ECO:0000256" key="6">
    <source>
        <dbReference type="SAM" id="Phobius"/>
    </source>
</evidence>
<dbReference type="PANTHER" id="PTHR19241">
    <property type="entry name" value="ATP-BINDING CASSETTE TRANSPORTER"/>
    <property type="match status" value="1"/>
</dbReference>
<evidence type="ECO:0000256" key="2">
    <source>
        <dbReference type="ARBA" id="ARBA00022448"/>
    </source>
</evidence>
<dbReference type="OrthoDB" id="127546at2759"/>
<evidence type="ECO:0000256" key="5">
    <source>
        <dbReference type="ARBA" id="ARBA00023136"/>
    </source>
</evidence>
<proteinExistence type="predicted"/>
<dbReference type="GO" id="GO:0016020">
    <property type="term" value="C:membrane"/>
    <property type="evidence" value="ECO:0007669"/>
    <property type="project" value="UniProtKB-SubCell"/>
</dbReference>
<comment type="caution">
    <text evidence="8">The sequence shown here is derived from an EMBL/GenBank/DDBJ whole genome shotgun (WGS) entry which is preliminary data.</text>
</comment>
<dbReference type="GO" id="GO:0140359">
    <property type="term" value="F:ABC-type transporter activity"/>
    <property type="evidence" value="ECO:0007669"/>
    <property type="project" value="InterPro"/>
</dbReference>
<feature type="transmembrane region" description="Helical" evidence="6">
    <location>
        <begin position="119"/>
        <end position="142"/>
    </location>
</feature>
<protein>
    <recommendedName>
        <fullName evidence="7">ABC-2 type transporter transmembrane domain-containing protein</fullName>
    </recommendedName>
</protein>
<evidence type="ECO:0000259" key="7">
    <source>
        <dbReference type="Pfam" id="PF01061"/>
    </source>
</evidence>
<keyword evidence="2" id="KW-0813">Transport</keyword>
<keyword evidence="5 6" id="KW-0472">Membrane</keyword>
<keyword evidence="4 6" id="KW-1133">Transmembrane helix</keyword>
<evidence type="ECO:0000256" key="3">
    <source>
        <dbReference type="ARBA" id="ARBA00022692"/>
    </source>
</evidence>
<feature type="transmembrane region" description="Helical" evidence="6">
    <location>
        <begin position="30"/>
        <end position="51"/>
    </location>
</feature>
<reference evidence="8" key="1">
    <citation type="submission" date="2021-02" db="EMBL/GenBank/DDBJ databases">
        <authorList>
            <person name="Palmer J.M."/>
        </authorList>
    </citation>
    <scope>NUCLEOTIDE SEQUENCE</scope>
    <source>
        <strain evidence="8">SCRP23</strain>
    </source>
</reference>
<evidence type="ECO:0000313" key="9">
    <source>
        <dbReference type="Proteomes" id="UP000693981"/>
    </source>
</evidence>
<dbReference type="InterPro" id="IPR013525">
    <property type="entry name" value="ABC2_TM"/>
</dbReference>
<sequence length="236" mass="26670">MFVLMLCITNIAFAAVFFFFLASASPNLSIANPICSGSILIFIQFGGFVVTKEQIPDYLIWIYWINPIAWCVCALAVNQYRDSSFDTCVYDGINFFEKYNQTMGDYSLSTFEVSTAKYWLWHGILYMAAAYIFFMFLSYLALEYCRHESPENVVLDTEDKDDITDSYTLARTPRPSPTEGDAILSVVPTSGKHFVPVSVAFKDLWYTVPDPTNPKETIDLLKGISGYARPGTITRS</sequence>
<dbReference type="AlphaFoldDB" id="A0A8T1V521"/>
<dbReference type="EMBL" id="JAGDFL010001350">
    <property type="protein sequence ID" value="KAG7376362.1"/>
    <property type="molecule type" value="Genomic_DNA"/>
</dbReference>
<evidence type="ECO:0000256" key="1">
    <source>
        <dbReference type="ARBA" id="ARBA00004141"/>
    </source>
</evidence>
<dbReference type="Pfam" id="PF01061">
    <property type="entry name" value="ABC2_membrane"/>
    <property type="match status" value="1"/>
</dbReference>
<evidence type="ECO:0000313" key="8">
    <source>
        <dbReference type="EMBL" id="KAG7376362.1"/>
    </source>
</evidence>
<evidence type="ECO:0000256" key="4">
    <source>
        <dbReference type="ARBA" id="ARBA00022989"/>
    </source>
</evidence>
<keyword evidence="9" id="KW-1185">Reference proteome</keyword>
<dbReference type="Proteomes" id="UP000693981">
    <property type="component" value="Unassembled WGS sequence"/>
</dbReference>
<feature type="transmembrane region" description="Helical" evidence="6">
    <location>
        <begin position="58"/>
        <end position="77"/>
    </location>
</feature>
<organism evidence="8 9">
    <name type="scientific">Phytophthora boehmeriae</name>
    <dbReference type="NCBI Taxonomy" id="109152"/>
    <lineage>
        <taxon>Eukaryota</taxon>
        <taxon>Sar</taxon>
        <taxon>Stramenopiles</taxon>
        <taxon>Oomycota</taxon>
        <taxon>Peronosporomycetes</taxon>
        <taxon>Peronosporales</taxon>
        <taxon>Peronosporaceae</taxon>
        <taxon>Phytophthora</taxon>
    </lineage>
</organism>